<comment type="caution">
    <text evidence="1">The sequence shown here is derived from an EMBL/GenBank/DDBJ whole genome shotgun (WGS) entry which is preliminary data.</text>
</comment>
<organism evidence="1 2">
    <name type="scientific">Priestia koreensis</name>
    <dbReference type="NCBI Taxonomy" id="284581"/>
    <lineage>
        <taxon>Bacteria</taxon>
        <taxon>Bacillati</taxon>
        <taxon>Bacillota</taxon>
        <taxon>Bacilli</taxon>
        <taxon>Bacillales</taxon>
        <taxon>Bacillaceae</taxon>
        <taxon>Priestia</taxon>
    </lineage>
</organism>
<dbReference type="STRING" id="284581.AMD01_11205"/>
<protein>
    <recommendedName>
        <fullName evidence="3">DUF3168 domain-containing protein</fullName>
    </recommendedName>
</protein>
<reference evidence="2" key="1">
    <citation type="submission" date="2015-08" db="EMBL/GenBank/DDBJ databases">
        <title>Fjat-14210 dsm16467.</title>
        <authorList>
            <person name="Liu B."/>
            <person name="Wang J."/>
            <person name="Zhu Y."/>
            <person name="Liu G."/>
            <person name="Chen Q."/>
            <person name="Chen Z."/>
            <person name="Lan J."/>
            <person name="Che J."/>
            <person name="Ge C."/>
            <person name="Shi H."/>
            <person name="Pan Z."/>
            <person name="Liu X."/>
        </authorList>
    </citation>
    <scope>NUCLEOTIDE SEQUENCE [LARGE SCALE GENOMIC DNA]</scope>
    <source>
        <strain evidence="2">DSM 16467</strain>
    </source>
</reference>
<accession>A0A0M0L5P5</accession>
<proteinExistence type="predicted"/>
<dbReference type="EMBL" id="LILC01000013">
    <property type="protein sequence ID" value="KOO46396.1"/>
    <property type="molecule type" value="Genomic_DNA"/>
</dbReference>
<evidence type="ECO:0000313" key="2">
    <source>
        <dbReference type="Proteomes" id="UP000037558"/>
    </source>
</evidence>
<dbReference type="OrthoDB" id="2989886at2"/>
<evidence type="ECO:0000313" key="1">
    <source>
        <dbReference type="EMBL" id="KOO46396.1"/>
    </source>
</evidence>
<dbReference type="RefSeq" id="WP_053401481.1">
    <property type="nucleotide sequence ID" value="NZ_LILC01000013.1"/>
</dbReference>
<dbReference type="PATRIC" id="fig|284581.3.peg.2351"/>
<evidence type="ECO:0008006" key="3">
    <source>
        <dbReference type="Google" id="ProtNLM"/>
    </source>
</evidence>
<name>A0A0M0L5P5_9BACI</name>
<dbReference type="AlphaFoldDB" id="A0A0M0L5P5"/>
<sequence>MNSTISRYLKRDEKLKQLVGNKIDPFIPSNAKTYPYIVFETSPFLSAEVTNTYRCDIRVLTQGGKESLLQCETISNRLTELLHFRNNFKVMVDETPIYHSKHVGGGLIYDDELKIYQQLLIFNIKTSI</sequence>
<gene>
    <name evidence="1" type="ORF">AMD01_11205</name>
</gene>
<keyword evidence="2" id="KW-1185">Reference proteome</keyword>
<dbReference type="Proteomes" id="UP000037558">
    <property type="component" value="Unassembled WGS sequence"/>
</dbReference>